<feature type="compositionally biased region" description="Basic and acidic residues" evidence="1">
    <location>
        <begin position="248"/>
        <end position="257"/>
    </location>
</feature>
<dbReference type="PANTHER" id="PTHR48248">
    <property type="entry name" value="UVR DOMAIN-CONTAINING PROTEIN"/>
    <property type="match status" value="1"/>
</dbReference>
<name>A0ABR2FEL9_9ROSI</name>
<organism evidence="2 3">
    <name type="scientific">Hibiscus sabdariffa</name>
    <name type="common">roselle</name>
    <dbReference type="NCBI Taxonomy" id="183260"/>
    <lineage>
        <taxon>Eukaryota</taxon>
        <taxon>Viridiplantae</taxon>
        <taxon>Streptophyta</taxon>
        <taxon>Embryophyta</taxon>
        <taxon>Tracheophyta</taxon>
        <taxon>Spermatophyta</taxon>
        <taxon>Magnoliopsida</taxon>
        <taxon>eudicotyledons</taxon>
        <taxon>Gunneridae</taxon>
        <taxon>Pentapetalae</taxon>
        <taxon>rosids</taxon>
        <taxon>malvids</taxon>
        <taxon>Malvales</taxon>
        <taxon>Malvaceae</taxon>
        <taxon>Malvoideae</taxon>
        <taxon>Hibiscus</taxon>
    </lineage>
</organism>
<dbReference type="PANTHER" id="PTHR48248:SF2">
    <property type="match status" value="1"/>
</dbReference>
<comment type="caution">
    <text evidence="2">The sequence shown here is derived from an EMBL/GenBank/DDBJ whole genome shotgun (WGS) entry which is preliminary data.</text>
</comment>
<feature type="region of interest" description="Disordered" evidence="1">
    <location>
        <begin position="146"/>
        <end position="201"/>
    </location>
</feature>
<sequence length="329" mass="37594">MQKFDKEIEDTEDSDYFSMEDDETQQLLQRKMEQLGNNFQCIINGATCKGNRRGKERSSSTLETQTYFFLSFFSFKHPQLQFPPVKTQTSSVGSNDPHQGSELQQCQRSSVGSNAPHQGSQLHRCQMSISHDPYQGSELQQCHCQSSVGSDAPHQGSKRQHCEMSSVGSNDPNQGQRSLVGSVDPYQGQSSSVGAKDPHQSIELQCRQTSSLPPSNRGFFKPKRGIAKQTRTGSLRWLRTMMEETRKDEELLRESQREHKKTTSKHRRRNRETREIIRQSTNTQIRLALMFKILMAQQEGDFTLAYNLIQLLREICAIMSRGSTPKRKK</sequence>
<accession>A0ABR2FEL9</accession>
<protein>
    <submittedName>
        <fullName evidence="2">Uncharacterized protein</fullName>
    </submittedName>
</protein>
<gene>
    <name evidence="2" type="ORF">V6N12_069688</name>
</gene>
<evidence type="ECO:0000313" key="2">
    <source>
        <dbReference type="EMBL" id="KAK8579362.1"/>
    </source>
</evidence>
<proteinExistence type="predicted"/>
<dbReference type="EMBL" id="JBBPBM010000006">
    <property type="protein sequence ID" value="KAK8579362.1"/>
    <property type="molecule type" value="Genomic_DNA"/>
</dbReference>
<reference evidence="2 3" key="1">
    <citation type="journal article" date="2024" name="G3 (Bethesda)">
        <title>Genome assembly of Hibiscus sabdariffa L. provides insights into metabolisms of medicinal natural products.</title>
        <authorList>
            <person name="Kim T."/>
        </authorList>
    </citation>
    <scope>NUCLEOTIDE SEQUENCE [LARGE SCALE GENOMIC DNA]</scope>
    <source>
        <strain evidence="2">TK-2024</strain>
        <tissue evidence="2">Old leaves</tissue>
    </source>
</reference>
<feature type="compositionally biased region" description="Polar residues" evidence="1">
    <location>
        <begin position="86"/>
        <end position="122"/>
    </location>
</feature>
<evidence type="ECO:0000313" key="3">
    <source>
        <dbReference type="Proteomes" id="UP001472677"/>
    </source>
</evidence>
<keyword evidence="3" id="KW-1185">Reference proteome</keyword>
<feature type="region of interest" description="Disordered" evidence="1">
    <location>
        <begin position="248"/>
        <end position="273"/>
    </location>
</feature>
<evidence type="ECO:0000256" key="1">
    <source>
        <dbReference type="SAM" id="MobiDB-lite"/>
    </source>
</evidence>
<feature type="compositionally biased region" description="Polar residues" evidence="1">
    <location>
        <begin position="166"/>
        <end position="179"/>
    </location>
</feature>
<dbReference type="Proteomes" id="UP001472677">
    <property type="component" value="Unassembled WGS sequence"/>
</dbReference>
<feature type="region of interest" description="Disordered" evidence="1">
    <location>
        <begin position="84"/>
        <end position="122"/>
    </location>
</feature>
<feature type="compositionally biased region" description="Basic residues" evidence="1">
    <location>
        <begin position="258"/>
        <end position="271"/>
    </location>
</feature>